<gene>
    <name evidence="2" type="ORF">BWD14_08890</name>
    <name evidence="1" type="ORF">XB16_1145</name>
</gene>
<evidence type="ECO:0000313" key="4">
    <source>
        <dbReference type="Proteomes" id="UP000189337"/>
    </source>
</evidence>
<reference evidence="1" key="3">
    <citation type="submission" date="2018-03" db="EMBL/GenBank/DDBJ databases">
        <authorList>
            <person name="Keele B.F."/>
        </authorList>
    </citation>
    <scope>NUCLEOTIDE SEQUENCE</scope>
    <source>
        <strain evidence="1">U160</strain>
    </source>
</reference>
<dbReference type="AlphaFoldDB" id="A0A0M2X0V5"/>
<dbReference type="EMBL" id="MTSU01000006">
    <property type="protein sequence ID" value="ONF93252.1"/>
    <property type="molecule type" value="Genomic_DNA"/>
</dbReference>
<proteinExistence type="predicted"/>
<reference evidence="2 4" key="2">
    <citation type="submission" date="2017-01" db="EMBL/GenBank/DDBJ databases">
        <title>Comparative genomic analysis of Brazilian Leptospira santarosai.</title>
        <authorList>
            <person name="Moreno L.Z."/>
            <person name="Miraglia F."/>
            <person name="Kremer F.S."/>
            <person name="Eslabao M.R."/>
            <person name="Lilenbaum W."/>
            <person name="Dellagostin O.A."/>
            <person name="Moreno A.M."/>
        </authorList>
    </citation>
    <scope>NUCLEOTIDE SEQUENCE [LARGE SCALE GENOMIC DNA]</scope>
    <source>
        <strain evidence="2 4">M52/8-19</strain>
    </source>
</reference>
<name>A0A0M2X0V5_9LEPT</name>
<protein>
    <recommendedName>
        <fullName evidence="5">Tetratricopeptide repeat protein</fullName>
    </recommendedName>
</protein>
<dbReference type="EMBL" id="CP027843">
    <property type="protein sequence ID" value="AVQ11477.1"/>
    <property type="molecule type" value="Genomic_DNA"/>
</dbReference>
<dbReference type="NCBIfam" id="NF047558">
    <property type="entry name" value="TPR_END_plus"/>
    <property type="match status" value="1"/>
</dbReference>
<organism evidence="1 3">
    <name type="scientific">Leptospira santarosai</name>
    <dbReference type="NCBI Taxonomy" id="28183"/>
    <lineage>
        <taxon>Bacteria</taxon>
        <taxon>Pseudomonadati</taxon>
        <taxon>Spirochaetota</taxon>
        <taxon>Spirochaetia</taxon>
        <taxon>Leptospirales</taxon>
        <taxon>Leptospiraceae</taxon>
        <taxon>Leptospira</taxon>
    </lineage>
</organism>
<dbReference type="OrthoDB" id="343906at2"/>
<dbReference type="Proteomes" id="UP000033961">
    <property type="component" value="Chromosome I"/>
</dbReference>
<accession>A0A0M2X0V5</accession>
<evidence type="ECO:0000313" key="3">
    <source>
        <dbReference type="Proteomes" id="UP000033961"/>
    </source>
</evidence>
<evidence type="ECO:0000313" key="2">
    <source>
        <dbReference type="EMBL" id="ONF93252.1"/>
    </source>
</evidence>
<evidence type="ECO:0008006" key="5">
    <source>
        <dbReference type="Google" id="ProtNLM"/>
    </source>
</evidence>
<sequence length="261" mass="30436">MIKLVRSRSGFSISLTRRLQYSFYAIFIVLCFSVSAEKNQIEETKKDSVDFEQKIPDENTVSDWRKQTNNAWKAWIKSEDTESSSETKSEFETAYFSSIKLYIQGTDSFKSELRDEVLDWTYNTLYYSLVPLNLQRANYILKSYYTVTRTIGIGNKTVTGLETGTEFNLREAFAAQIILYMDEAQDFQYESFLKEMIPEKITDSILAFNIACLHANRGEKQQMLKYTKLAIDLGQSKKHFGKNPGFEKFWKDPDFLKLIQE</sequence>
<dbReference type="RefSeq" id="WP_004473997.1">
    <property type="nucleotide sequence ID" value="NZ_JASEXC010000025.1"/>
</dbReference>
<dbReference type="Proteomes" id="UP000189337">
    <property type="component" value="Unassembled WGS sequence"/>
</dbReference>
<evidence type="ECO:0000313" key="1">
    <source>
        <dbReference type="EMBL" id="AVQ11477.1"/>
    </source>
</evidence>
<reference evidence="1 3" key="1">
    <citation type="journal article" date="2015" name="Genome Announc.">
        <title>Draft Genome Sequences of Leptospira santarosai Strains U160, U164, and U233, Isolated from Asymptomatic Cattle.</title>
        <authorList>
            <person name="Kremer F.S."/>
            <person name="Eslabao M.R."/>
            <person name="Provisor M."/>
            <person name="Woloski R.D."/>
            <person name="Ramires O.V."/>
            <person name="Moreno L.Z."/>
            <person name="Moreno A.M."/>
            <person name="Hamond C."/>
            <person name="Lilenbaum W."/>
            <person name="Dellagostin O.A."/>
        </authorList>
    </citation>
    <scope>NUCLEOTIDE SEQUENCE [LARGE SCALE GENOMIC DNA]</scope>
    <source>
        <strain evidence="1 3">U160</strain>
    </source>
</reference>